<name>A0A2J8SPL9_PONAB</name>
<feature type="compositionally biased region" description="Pro residues" evidence="1">
    <location>
        <begin position="47"/>
        <end position="60"/>
    </location>
</feature>
<feature type="compositionally biased region" description="Polar residues" evidence="1">
    <location>
        <begin position="20"/>
        <end position="32"/>
    </location>
</feature>
<dbReference type="EMBL" id="NDHI03003557">
    <property type="protein sequence ID" value="PNJ22695.1"/>
    <property type="molecule type" value="Genomic_DNA"/>
</dbReference>
<evidence type="ECO:0000256" key="1">
    <source>
        <dbReference type="SAM" id="MobiDB-lite"/>
    </source>
</evidence>
<feature type="compositionally biased region" description="Basic and acidic residues" evidence="1">
    <location>
        <begin position="67"/>
        <end position="76"/>
    </location>
</feature>
<dbReference type="AlphaFoldDB" id="A0A2J8SPL9"/>
<gene>
    <name evidence="2" type="ORF">CR201_G0041525</name>
</gene>
<organism evidence="2">
    <name type="scientific">Pongo abelii</name>
    <name type="common">Sumatran orangutan</name>
    <name type="synonym">Pongo pygmaeus abelii</name>
    <dbReference type="NCBI Taxonomy" id="9601"/>
    <lineage>
        <taxon>Eukaryota</taxon>
        <taxon>Metazoa</taxon>
        <taxon>Chordata</taxon>
        <taxon>Craniata</taxon>
        <taxon>Vertebrata</taxon>
        <taxon>Euteleostomi</taxon>
        <taxon>Mammalia</taxon>
        <taxon>Eutheria</taxon>
        <taxon>Euarchontoglires</taxon>
        <taxon>Primates</taxon>
        <taxon>Haplorrhini</taxon>
        <taxon>Catarrhini</taxon>
        <taxon>Hominidae</taxon>
        <taxon>Pongo</taxon>
    </lineage>
</organism>
<sequence>MRKTSNSCIMENGHQPGAEKNSSFMRSVSSSGYGAVTASKHSDSPPLVTPPQSPVSPQPPAITQVHRQGERRRELVRSQTLP</sequence>
<comment type="caution">
    <text evidence="2">The sequence shown here is derived from an EMBL/GenBank/DDBJ whole genome shotgun (WGS) entry which is preliminary data.</text>
</comment>
<accession>A0A2J8SPL9</accession>
<reference evidence="2" key="1">
    <citation type="submission" date="2017-12" db="EMBL/GenBank/DDBJ databases">
        <title>High-resolution comparative analysis of great ape genomes.</title>
        <authorList>
            <person name="Pollen A."/>
            <person name="Hastie A."/>
            <person name="Hormozdiari F."/>
            <person name="Dougherty M."/>
            <person name="Liu R."/>
            <person name="Chaisson M."/>
            <person name="Hoppe E."/>
            <person name="Hill C."/>
            <person name="Pang A."/>
            <person name="Hillier L."/>
            <person name="Baker C."/>
            <person name="Armstrong J."/>
            <person name="Shendure J."/>
            <person name="Paten B."/>
            <person name="Wilson R."/>
            <person name="Chao H."/>
            <person name="Schneider V."/>
            <person name="Ventura M."/>
            <person name="Kronenberg Z."/>
            <person name="Murali S."/>
            <person name="Gordon D."/>
            <person name="Cantsilieris S."/>
            <person name="Munson K."/>
            <person name="Nelson B."/>
            <person name="Raja A."/>
            <person name="Underwood J."/>
            <person name="Diekhans M."/>
            <person name="Fiddes I."/>
            <person name="Haussler D."/>
            <person name="Eichler E."/>
        </authorList>
    </citation>
    <scope>NUCLEOTIDE SEQUENCE [LARGE SCALE GENOMIC DNA]</scope>
    <source>
        <strain evidence="2">Susie</strain>
    </source>
</reference>
<feature type="non-terminal residue" evidence="2">
    <location>
        <position position="82"/>
    </location>
</feature>
<evidence type="ECO:0000313" key="2">
    <source>
        <dbReference type="EMBL" id="PNJ22695.1"/>
    </source>
</evidence>
<protein>
    <submittedName>
        <fullName evidence="2">SMTNL2 isoform 3</fullName>
    </submittedName>
</protein>
<proteinExistence type="predicted"/>
<feature type="region of interest" description="Disordered" evidence="1">
    <location>
        <begin position="1"/>
        <end position="82"/>
    </location>
</feature>